<dbReference type="Pfam" id="PF02518">
    <property type="entry name" value="HATPase_c"/>
    <property type="match status" value="1"/>
</dbReference>
<dbReference type="InterPro" id="IPR036890">
    <property type="entry name" value="HATPase_C_sf"/>
</dbReference>
<dbReference type="CDD" id="cd00082">
    <property type="entry name" value="HisKA"/>
    <property type="match status" value="1"/>
</dbReference>
<dbReference type="InterPro" id="IPR036097">
    <property type="entry name" value="HisK_dim/P_sf"/>
</dbReference>
<evidence type="ECO:0000259" key="13">
    <source>
        <dbReference type="PROSITE" id="PS50885"/>
    </source>
</evidence>
<evidence type="ECO:0000259" key="12">
    <source>
        <dbReference type="PROSITE" id="PS50109"/>
    </source>
</evidence>
<evidence type="ECO:0000256" key="11">
    <source>
        <dbReference type="SAM" id="Phobius"/>
    </source>
</evidence>
<dbReference type="SUPFAM" id="SSF47384">
    <property type="entry name" value="Homodimeric domain of signal transducing histidine kinase"/>
    <property type="match status" value="1"/>
</dbReference>
<comment type="subcellular location">
    <subcellularLocation>
        <location evidence="2">Membrane</location>
    </subcellularLocation>
</comment>
<evidence type="ECO:0000256" key="3">
    <source>
        <dbReference type="ARBA" id="ARBA00012438"/>
    </source>
</evidence>
<dbReference type="InterPro" id="IPR004358">
    <property type="entry name" value="Sig_transdc_His_kin-like_C"/>
</dbReference>
<keyword evidence="7" id="KW-0418">Kinase</keyword>
<dbReference type="SMART" id="SM00388">
    <property type="entry name" value="HisKA"/>
    <property type="match status" value="1"/>
</dbReference>
<dbReference type="InterPro" id="IPR003661">
    <property type="entry name" value="HisK_dim/P_dom"/>
</dbReference>
<evidence type="ECO:0000313" key="14">
    <source>
        <dbReference type="EMBL" id="MFC5477957.1"/>
    </source>
</evidence>
<keyword evidence="10 11" id="KW-0472">Membrane</keyword>
<dbReference type="InterPro" id="IPR050428">
    <property type="entry name" value="TCS_sensor_his_kinase"/>
</dbReference>
<evidence type="ECO:0000256" key="8">
    <source>
        <dbReference type="ARBA" id="ARBA00022989"/>
    </source>
</evidence>
<evidence type="ECO:0000256" key="10">
    <source>
        <dbReference type="ARBA" id="ARBA00023136"/>
    </source>
</evidence>
<evidence type="ECO:0000256" key="9">
    <source>
        <dbReference type="ARBA" id="ARBA00023012"/>
    </source>
</evidence>
<dbReference type="EC" id="2.7.13.3" evidence="3"/>
<evidence type="ECO:0000256" key="4">
    <source>
        <dbReference type="ARBA" id="ARBA00022553"/>
    </source>
</evidence>
<dbReference type="PANTHER" id="PTHR45436">
    <property type="entry name" value="SENSOR HISTIDINE KINASE YKOH"/>
    <property type="match status" value="1"/>
</dbReference>
<accession>A0ABW0MLC6</accession>
<dbReference type="PRINTS" id="PR00344">
    <property type="entry name" value="BCTRLSENSOR"/>
</dbReference>
<keyword evidence="14" id="KW-0547">Nucleotide-binding</keyword>
<dbReference type="EMBL" id="JBHSMR010000011">
    <property type="protein sequence ID" value="MFC5477957.1"/>
    <property type="molecule type" value="Genomic_DNA"/>
</dbReference>
<keyword evidence="15" id="KW-1185">Reference proteome</keyword>
<name>A0ABW0MLC6_9BURK</name>
<comment type="caution">
    <text evidence="14">The sequence shown here is derived from an EMBL/GenBank/DDBJ whole genome shotgun (WGS) entry which is preliminary data.</text>
</comment>
<proteinExistence type="predicted"/>
<evidence type="ECO:0000256" key="5">
    <source>
        <dbReference type="ARBA" id="ARBA00022679"/>
    </source>
</evidence>
<dbReference type="InterPro" id="IPR005467">
    <property type="entry name" value="His_kinase_dom"/>
</dbReference>
<dbReference type="PROSITE" id="PS50885">
    <property type="entry name" value="HAMP"/>
    <property type="match status" value="1"/>
</dbReference>
<dbReference type="GO" id="GO:0005524">
    <property type="term" value="F:ATP binding"/>
    <property type="evidence" value="ECO:0007669"/>
    <property type="project" value="UniProtKB-KW"/>
</dbReference>
<feature type="domain" description="Histidine kinase" evidence="12">
    <location>
        <begin position="206"/>
        <end position="413"/>
    </location>
</feature>
<keyword evidence="6 11" id="KW-0812">Transmembrane</keyword>
<feature type="domain" description="HAMP" evidence="13">
    <location>
        <begin position="150"/>
        <end position="198"/>
    </location>
</feature>
<keyword evidence="5" id="KW-0808">Transferase</keyword>
<dbReference type="PANTHER" id="PTHR45436:SF16">
    <property type="entry name" value="HISTIDINE KINASE"/>
    <property type="match status" value="1"/>
</dbReference>
<dbReference type="Gene3D" id="1.10.287.130">
    <property type="match status" value="1"/>
</dbReference>
<gene>
    <name evidence="14" type="ORF">ACFPQ5_07150</name>
</gene>
<keyword evidence="8 11" id="KW-1133">Transmembrane helix</keyword>
<keyword evidence="9" id="KW-0902">Two-component regulatory system</keyword>
<dbReference type="Pfam" id="PF00512">
    <property type="entry name" value="HisKA"/>
    <property type="match status" value="1"/>
</dbReference>
<organism evidence="14 15">
    <name type="scientific">Massilia suwonensis</name>
    <dbReference type="NCBI Taxonomy" id="648895"/>
    <lineage>
        <taxon>Bacteria</taxon>
        <taxon>Pseudomonadati</taxon>
        <taxon>Pseudomonadota</taxon>
        <taxon>Betaproteobacteria</taxon>
        <taxon>Burkholderiales</taxon>
        <taxon>Oxalobacteraceae</taxon>
        <taxon>Telluria group</taxon>
        <taxon>Massilia</taxon>
    </lineage>
</organism>
<feature type="transmembrane region" description="Helical" evidence="11">
    <location>
        <begin position="124"/>
        <end position="149"/>
    </location>
</feature>
<dbReference type="SMART" id="SM00387">
    <property type="entry name" value="HATPase_c"/>
    <property type="match status" value="1"/>
</dbReference>
<keyword evidence="14" id="KW-0067">ATP-binding</keyword>
<evidence type="ECO:0000256" key="1">
    <source>
        <dbReference type="ARBA" id="ARBA00000085"/>
    </source>
</evidence>
<sequence length="428" mass="44952">MQARESLRRRIVVAFVSFGIVLSLFFAVLAAVAVEGIEVHLVDNRLAEVAKWALPRQAAGLAVDLPSGLRFHRGGAIPLSLRDLPPGVSDVEVDGVGLHVLTGSDAAGPYVVVDHESDYEKIELVVYSLFAAFFIGFLVFAAGLGGFVARRIVNPISELADAVGRGGTPLPGLERKDELGILARALAAHTAELRAFLDRERFFTGDVSHELRSPLTVIMGAAEILMANAASETTRAPAERIYRAAHEAAECVTVLLLLARAPELKRLPLVDIDAIAAREVERYRPLVDAKPVELGYDDGPAFAIQAPAELCAAAIGNLVRNACQYTAQGAVSVALGAGRVVVEDTGPGLPAAVRETLAGHGATAHAIPSRGSAGTGLGLSLVLRICEYLGATLAYEDRPGGGSRFTISFAAAQPAPISRDLNASLTGH</sequence>
<comment type="catalytic activity">
    <reaction evidence="1">
        <text>ATP + protein L-histidine = ADP + protein N-phospho-L-histidine.</text>
        <dbReference type="EC" id="2.7.13.3"/>
    </reaction>
</comment>
<evidence type="ECO:0000313" key="15">
    <source>
        <dbReference type="Proteomes" id="UP001596101"/>
    </source>
</evidence>
<dbReference type="InterPro" id="IPR003594">
    <property type="entry name" value="HATPase_dom"/>
</dbReference>
<evidence type="ECO:0000256" key="6">
    <source>
        <dbReference type="ARBA" id="ARBA00022692"/>
    </source>
</evidence>
<keyword evidence="4" id="KW-0597">Phosphoprotein</keyword>
<dbReference type="InterPro" id="IPR003660">
    <property type="entry name" value="HAMP_dom"/>
</dbReference>
<dbReference type="Proteomes" id="UP001596101">
    <property type="component" value="Unassembled WGS sequence"/>
</dbReference>
<feature type="transmembrane region" description="Helical" evidence="11">
    <location>
        <begin position="12"/>
        <end position="34"/>
    </location>
</feature>
<dbReference type="Gene3D" id="6.10.340.10">
    <property type="match status" value="1"/>
</dbReference>
<evidence type="ECO:0000256" key="2">
    <source>
        <dbReference type="ARBA" id="ARBA00004370"/>
    </source>
</evidence>
<dbReference type="PROSITE" id="PS50109">
    <property type="entry name" value="HIS_KIN"/>
    <property type="match status" value="1"/>
</dbReference>
<dbReference type="SUPFAM" id="SSF55874">
    <property type="entry name" value="ATPase domain of HSP90 chaperone/DNA topoisomerase II/histidine kinase"/>
    <property type="match status" value="1"/>
</dbReference>
<dbReference type="RefSeq" id="WP_379752791.1">
    <property type="nucleotide sequence ID" value="NZ_JBHSMR010000011.1"/>
</dbReference>
<reference evidence="15" key="1">
    <citation type="journal article" date="2019" name="Int. J. Syst. Evol. Microbiol.">
        <title>The Global Catalogue of Microorganisms (GCM) 10K type strain sequencing project: providing services to taxonomists for standard genome sequencing and annotation.</title>
        <authorList>
            <consortium name="The Broad Institute Genomics Platform"/>
            <consortium name="The Broad Institute Genome Sequencing Center for Infectious Disease"/>
            <person name="Wu L."/>
            <person name="Ma J."/>
        </authorList>
    </citation>
    <scope>NUCLEOTIDE SEQUENCE [LARGE SCALE GENOMIC DNA]</scope>
    <source>
        <strain evidence="15">CCUG 43111</strain>
    </source>
</reference>
<evidence type="ECO:0000256" key="7">
    <source>
        <dbReference type="ARBA" id="ARBA00022777"/>
    </source>
</evidence>
<protein>
    <recommendedName>
        <fullName evidence="3">histidine kinase</fullName>
        <ecNumber evidence="3">2.7.13.3</ecNumber>
    </recommendedName>
</protein>
<dbReference type="Gene3D" id="3.30.565.10">
    <property type="entry name" value="Histidine kinase-like ATPase, C-terminal domain"/>
    <property type="match status" value="1"/>
</dbReference>